<dbReference type="InterPro" id="IPR029063">
    <property type="entry name" value="SAM-dependent_MTases_sf"/>
</dbReference>
<organism evidence="7 8">
    <name type="scientific">Chelativorans petroleitrophicus</name>
    <dbReference type="NCBI Taxonomy" id="2975484"/>
    <lineage>
        <taxon>Bacteria</taxon>
        <taxon>Pseudomonadati</taxon>
        <taxon>Pseudomonadota</taxon>
        <taxon>Alphaproteobacteria</taxon>
        <taxon>Hyphomicrobiales</taxon>
        <taxon>Phyllobacteriaceae</taxon>
        <taxon>Chelativorans</taxon>
    </lineage>
</organism>
<evidence type="ECO:0000256" key="4">
    <source>
        <dbReference type="ARBA" id="ARBA00022679"/>
    </source>
</evidence>
<comment type="catalytic activity">
    <reaction evidence="6">
        <text>guanosine(527) in 16S rRNA + S-adenosyl-L-methionine = N(7)-methylguanosine(527) in 16S rRNA + S-adenosyl-L-homocysteine</text>
        <dbReference type="Rhea" id="RHEA:42732"/>
        <dbReference type="Rhea" id="RHEA-COMP:10209"/>
        <dbReference type="Rhea" id="RHEA-COMP:10210"/>
        <dbReference type="ChEBI" id="CHEBI:57856"/>
        <dbReference type="ChEBI" id="CHEBI:59789"/>
        <dbReference type="ChEBI" id="CHEBI:74269"/>
        <dbReference type="ChEBI" id="CHEBI:74480"/>
        <dbReference type="EC" id="2.1.1.170"/>
    </reaction>
</comment>
<dbReference type="PANTHER" id="PTHR31760">
    <property type="entry name" value="S-ADENOSYL-L-METHIONINE-DEPENDENT METHYLTRANSFERASES SUPERFAMILY PROTEIN"/>
    <property type="match status" value="1"/>
</dbReference>
<comment type="similarity">
    <text evidence="6">Belongs to the methyltransferase superfamily. RNA methyltransferase RsmG family.</text>
</comment>
<feature type="binding site" evidence="6">
    <location>
        <position position="79"/>
    </location>
    <ligand>
        <name>S-adenosyl-L-methionine</name>
        <dbReference type="ChEBI" id="CHEBI:59789"/>
    </ligand>
</feature>
<dbReference type="Pfam" id="PF02527">
    <property type="entry name" value="GidB"/>
    <property type="match status" value="1"/>
</dbReference>
<dbReference type="PANTHER" id="PTHR31760:SF0">
    <property type="entry name" value="S-ADENOSYL-L-METHIONINE-DEPENDENT METHYLTRANSFERASES SUPERFAMILY PROTEIN"/>
    <property type="match status" value="1"/>
</dbReference>
<protein>
    <recommendedName>
        <fullName evidence="6">Ribosomal RNA small subunit methyltransferase G</fullName>
        <ecNumber evidence="6">2.1.1.170</ecNumber>
    </recommendedName>
    <alternativeName>
        <fullName evidence="6">16S rRNA 7-methylguanosine methyltransferase</fullName>
        <shortName evidence="6">16S rRNA m7G methyltransferase</shortName>
    </alternativeName>
</protein>
<evidence type="ECO:0000313" key="8">
    <source>
        <dbReference type="Proteomes" id="UP001149009"/>
    </source>
</evidence>
<dbReference type="AlphaFoldDB" id="A0A9X2X6P7"/>
<dbReference type="NCBIfam" id="TIGR00138">
    <property type="entry name" value="rsmG_gidB"/>
    <property type="match status" value="1"/>
</dbReference>
<dbReference type="InterPro" id="IPR003682">
    <property type="entry name" value="rRNA_ssu_MeTfrase_G"/>
</dbReference>
<evidence type="ECO:0000256" key="3">
    <source>
        <dbReference type="ARBA" id="ARBA00022603"/>
    </source>
</evidence>
<keyword evidence="1 6" id="KW-0963">Cytoplasm</keyword>
<evidence type="ECO:0000256" key="1">
    <source>
        <dbReference type="ARBA" id="ARBA00022490"/>
    </source>
</evidence>
<keyword evidence="5 6" id="KW-0949">S-adenosyl-L-methionine</keyword>
<dbReference type="EMBL" id="JAODNV010000004">
    <property type="protein sequence ID" value="MCT8989129.1"/>
    <property type="molecule type" value="Genomic_DNA"/>
</dbReference>
<feature type="binding site" evidence="6">
    <location>
        <begin position="127"/>
        <end position="128"/>
    </location>
    <ligand>
        <name>S-adenosyl-L-methionine</name>
        <dbReference type="ChEBI" id="CHEBI:59789"/>
    </ligand>
</feature>
<evidence type="ECO:0000256" key="6">
    <source>
        <dbReference type="HAMAP-Rule" id="MF_00074"/>
    </source>
</evidence>
<dbReference type="HAMAP" id="MF_00074">
    <property type="entry name" value="16SrRNA_methyltr_G"/>
    <property type="match status" value="1"/>
</dbReference>
<proteinExistence type="inferred from homology"/>
<reference evidence="7" key="1">
    <citation type="submission" date="2022-08" db="EMBL/GenBank/DDBJ databases">
        <title>Chelativorans sichuanense sp. nov., a paraffin oil-degrading bacterium isolated from a mixture of oil-based drill cuttings and paddy soil.</title>
        <authorList>
            <person name="Yu J."/>
            <person name="Liu H."/>
            <person name="Chen Q."/>
        </authorList>
    </citation>
    <scope>NUCLEOTIDE SEQUENCE</scope>
    <source>
        <strain evidence="7">SCAU 2101</strain>
    </source>
</reference>
<gene>
    <name evidence="6 7" type="primary">rsmG</name>
    <name evidence="7" type="ORF">NYR54_02295</name>
</gene>
<dbReference type="EC" id="2.1.1.170" evidence="6"/>
<comment type="subcellular location">
    <subcellularLocation>
        <location evidence="6">Cytoplasm</location>
    </subcellularLocation>
</comment>
<keyword evidence="2 6" id="KW-0698">rRNA processing</keyword>
<feature type="binding site" evidence="6">
    <location>
        <position position="143"/>
    </location>
    <ligand>
        <name>S-adenosyl-L-methionine</name>
        <dbReference type="ChEBI" id="CHEBI:59789"/>
    </ligand>
</feature>
<dbReference type="PIRSF" id="PIRSF003078">
    <property type="entry name" value="GidB"/>
    <property type="match status" value="1"/>
</dbReference>
<dbReference type="GO" id="GO:0005829">
    <property type="term" value="C:cytosol"/>
    <property type="evidence" value="ECO:0007669"/>
    <property type="project" value="TreeGrafter"/>
</dbReference>
<keyword evidence="4 6" id="KW-0808">Transferase</keyword>
<dbReference type="Gene3D" id="3.40.50.150">
    <property type="entry name" value="Vaccinia Virus protein VP39"/>
    <property type="match status" value="1"/>
</dbReference>
<evidence type="ECO:0000313" key="7">
    <source>
        <dbReference type="EMBL" id="MCT8989129.1"/>
    </source>
</evidence>
<comment type="caution">
    <text evidence="6">Lacks conserved residue(s) required for the propagation of feature annotation.</text>
</comment>
<keyword evidence="8" id="KW-1185">Reference proteome</keyword>
<comment type="function">
    <text evidence="6">Specifically methylates the N7 position of guanine in position 527 of 16S rRNA.</text>
</comment>
<feature type="binding site" evidence="6">
    <location>
        <position position="74"/>
    </location>
    <ligand>
        <name>S-adenosyl-L-methionine</name>
        <dbReference type="ChEBI" id="CHEBI:59789"/>
    </ligand>
</feature>
<evidence type="ECO:0000256" key="5">
    <source>
        <dbReference type="ARBA" id="ARBA00022691"/>
    </source>
</evidence>
<accession>A0A9X2X6P7</accession>
<evidence type="ECO:0000256" key="2">
    <source>
        <dbReference type="ARBA" id="ARBA00022552"/>
    </source>
</evidence>
<name>A0A9X2X6P7_9HYPH</name>
<keyword evidence="3 6" id="KW-0489">Methyltransferase</keyword>
<sequence>MREDLYRELQAISGPVSRETLADLEAFQSEFLRWASRINLAAPSTLPRLWDRHILDSAQLMPLAPEASRWLDLGSGGGFPGAIIAILISRRSDSQVTLIESNRKKAAFLQTTLAALKAPTRILPRRIEDCYQDVPAPQIITARALAPLPRLFLLIEPWMRQGARALLHKGRDFQRELEESSDAWRFDLVEHRDKVGDGVILEIRDLHRA</sequence>
<comment type="caution">
    <text evidence="7">The sequence shown here is derived from an EMBL/GenBank/DDBJ whole genome shotgun (WGS) entry which is preliminary data.</text>
</comment>
<dbReference type="Proteomes" id="UP001149009">
    <property type="component" value="Unassembled WGS sequence"/>
</dbReference>
<dbReference type="GO" id="GO:0070043">
    <property type="term" value="F:rRNA (guanine-N7-)-methyltransferase activity"/>
    <property type="evidence" value="ECO:0007669"/>
    <property type="project" value="UniProtKB-UniRule"/>
</dbReference>
<dbReference type="SUPFAM" id="SSF53335">
    <property type="entry name" value="S-adenosyl-L-methionine-dependent methyltransferases"/>
    <property type="match status" value="1"/>
</dbReference>
<dbReference type="RefSeq" id="WP_261513813.1">
    <property type="nucleotide sequence ID" value="NZ_JAODNV010000004.1"/>
</dbReference>